<dbReference type="AlphaFoldDB" id="A0A0F0H5S7"/>
<gene>
    <name evidence="2" type="ORF">UK23_15650</name>
</gene>
<dbReference type="Proteomes" id="UP000033393">
    <property type="component" value="Unassembled WGS sequence"/>
</dbReference>
<feature type="signal peptide" evidence="1">
    <location>
        <begin position="1"/>
        <end position="17"/>
    </location>
</feature>
<organism evidence="2 3">
    <name type="scientific">Lentzea aerocolonigenes</name>
    <name type="common">Lechevalieria aerocolonigenes</name>
    <name type="synonym">Saccharothrix aerocolonigenes</name>
    <dbReference type="NCBI Taxonomy" id="68170"/>
    <lineage>
        <taxon>Bacteria</taxon>
        <taxon>Bacillati</taxon>
        <taxon>Actinomycetota</taxon>
        <taxon>Actinomycetes</taxon>
        <taxon>Pseudonocardiales</taxon>
        <taxon>Pseudonocardiaceae</taxon>
        <taxon>Lentzea</taxon>
    </lineage>
</organism>
<keyword evidence="1" id="KW-0732">Signal</keyword>
<protein>
    <recommendedName>
        <fullName evidence="4">Peptidase S1A alpha-lytic prodomain domain-containing protein</fullName>
    </recommendedName>
</protein>
<accession>A0A0F0H5S7</accession>
<keyword evidence="3" id="KW-1185">Reference proteome</keyword>
<reference evidence="2 3" key="1">
    <citation type="submission" date="2015-02" db="EMBL/GenBank/DDBJ databases">
        <authorList>
            <person name="Ju K.-S."/>
            <person name="Doroghazi J.R."/>
            <person name="Metcalf W."/>
        </authorList>
    </citation>
    <scope>NUCLEOTIDE SEQUENCE [LARGE SCALE GENOMIC DNA]</scope>
    <source>
        <strain evidence="2 3">NRRL B-16140</strain>
    </source>
</reference>
<evidence type="ECO:0008006" key="4">
    <source>
        <dbReference type="Google" id="ProtNLM"/>
    </source>
</evidence>
<evidence type="ECO:0000256" key="1">
    <source>
        <dbReference type="SAM" id="SignalP"/>
    </source>
</evidence>
<dbReference type="Gene3D" id="2.40.10.10">
    <property type="entry name" value="Trypsin-like serine proteases"/>
    <property type="match status" value="2"/>
</dbReference>
<evidence type="ECO:0000313" key="3">
    <source>
        <dbReference type="Proteomes" id="UP000033393"/>
    </source>
</evidence>
<dbReference type="SUPFAM" id="SSF50494">
    <property type="entry name" value="Trypsin-like serine proteases"/>
    <property type="match status" value="1"/>
</dbReference>
<evidence type="ECO:0000313" key="2">
    <source>
        <dbReference type="EMBL" id="KJK48948.1"/>
    </source>
</evidence>
<feature type="chain" id="PRO_5038683674" description="Peptidase S1A alpha-lytic prodomain domain-containing protein" evidence="1">
    <location>
        <begin position="18"/>
        <end position="416"/>
    </location>
</feature>
<dbReference type="InterPro" id="IPR043504">
    <property type="entry name" value="Peptidase_S1_PA_chymotrypsin"/>
</dbReference>
<dbReference type="PATRIC" id="fig|68170.10.peg.3954"/>
<comment type="caution">
    <text evidence="2">The sequence shown here is derived from an EMBL/GenBank/DDBJ whole genome shotgun (WGS) entry which is preliminary data.</text>
</comment>
<proteinExistence type="predicted"/>
<dbReference type="InterPro" id="IPR009003">
    <property type="entry name" value="Peptidase_S1_PA"/>
</dbReference>
<name>A0A0F0H5S7_LENAE</name>
<sequence length="416" mass="44233">MLSAALALIATAGQPSAAPAAETTVDKDQISKVIEQVRAHPDDYTGMRFDSARGGYVLGVAANRDASASLRAATRNAARSSQNTVKVTVQRQRRSLAELNRTLAGVGAPQTAKIRPGTQIYEWYVDEVANKVKVGVSAESDLDTVRREFAERYGDAVEIFPGTPMIPAVKTTVVKKSDIVWPGANIASGPNSTRLLDDAPYSTGKRILTWRDNGDGTVNVTQCTDAVKNFSSTILHTAGHCFHNGDMVWQGHVDRAANQLVLRGRLGPVIDVQWGNGRIDALTIRTQGTSTMGNYQFTGGNTLTYQTARLSFATGDRVCTNGSFTLMSCNARVTSTNGCYRVDDLDVCGLDRIEAQSGGQLVQHGDSGGPVIDEILATGAKVGGIISAGNLDNGGTVAFSTRMEAACAQLNPYNCN</sequence>
<dbReference type="EMBL" id="JYJG01000095">
    <property type="protein sequence ID" value="KJK48948.1"/>
    <property type="molecule type" value="Genomic_DNA"/>
</dbReference>